<dbReference type="GO" id="GO:0016491">
    <property type="term" value="F:oxidoreductase activity"/>
    <property type="evidence" value="ECO:0007669"/>
    <property type="project" value="InterPro"/>
</dbReference>
<sequence length="459" mass="49907">MSEQIDQQNNTAEQPSMFQVVNEGFTTREAIEEAKRCLHCKIPQCKKGCPIENDIPDFVHELSMGNMGAAMSIINAKSNLPAICGRVCPHEKQCQGHCVLGKKGKPVQIGKLEQFIADFDTKMNLSRELLPQKTRGRVAVIGSGPAGLTVAGDLARQGFNVTIFEGQAEPGGVLMYGIPEYRLPKTVVRDEVSKIAALGVQFITNCMVGENNVTIDSLFRAGYDAIFMGTGTNVPQNMDSTPGSKLHGVSQSTYFLHNVNAYNEGALTRDMVPLRDGEKVGVIGGGNVAMDAARTAIRLGADVTVLYRKTQEEMPAIKSEYEDAVKEGVKFEWKTTVEAFLKGKNGRLGSCVLNTPDGERVEIFDRIYLAIGSRPANRIVSTTAGIEVDEKGYVKVVDRPFGMTTRRGVFAGGDVVHRPQTVVLAMKAAKEVAQGIAQYVDAIKLLEEAKRIEKESTCS</sequence>
<gene>
    <name evidence="3" type="ORF">CFT61_06030</name>
</gene>
<dbReference type="Gene3D" id="3.50.50.60">
    <property type="entry name" value="FAD/NAD(P)-binding domain"/>
    <property type="match status" value="2"/>
</dbReference>
<dbReference type="EMBL" id="NMPZ01000007">
    <property type="protein sequence ID" value="OXL44465.1"/>
    <property type="molecule type" value="Genomic_DNA"/>
</dbReference>
<evidence type="ECO:0000259" key="1">
    <source>
        <dbReference type="Pfam" id="PF07992"/>
    </source>
</evidence>
<dbReference type="Proteomes" id="UP000215155">
    <property type="component" value="Unassembled WGS sequence"/>
</dbReference>
<protein>
    <submittedName>
        <fullName evidence="3">Pyridine nucleotide-disulfide oxidoreductase</fullName>
    </submittedName>
</protein>
<dbReference type="Gene3D" id="1.10.1060.10">
    <property type="entry name" value="Alpha-helical ferredoxin"/>
    <property type="match status" value="1"/>
</dbReference>
<dbReference type="RefSeq" id="WP_089543555.1">
    <property type="nucleotide sequence ID" value="NZ_NMPZ01000007.1"/>
</dbReference>
<dbReference type="Pfam" id="PF14691">
    <property type="entry name" value="Fer4_20"/>
    <property type="match status" value="1"/>
</dbReference>
<dbReference type="InterPro" id="IPR036188">
    <property type="entry name" value="FAD/NAD-bd_sf"/>
</dbReference>
<dbReference type="AlphaFoldDB" id="A0AA91TKB3"/>
<dbReference type="GO" id="GO:0051536">
    <property type="term" value="F:iron-sulfur cluster binding"/>
    <property type="evidence" value="ECO:0007669"/>
    <property type="project" value="InterPro"/>
</dbReference>
<comment type="caution">
    <text evidence="3">The sequence shown here is derived from an EMBL/GenBank/DDBJ whole genome shotgun (WGS) entry which is preliminary data.</text>
</comment>
<dbReference type="Pfam" id="PF07992">
    <property type="entry name" value="Pyr_redox_2"/>
    <property type="match status" value="1"/>
</dbReference>
<dbReference type="SUPFAM" id="SSF46548">
    <property type="entry name" value="alpha-helical ferredoxin"/>
    <property type="match status" value="1"/>
</dbReference>
<dbReference type="PRINTS" id="PR00419">
    <property type="entry name" value="ADXRDTASE"/>
</dbReference>
<proteinExistence type="predicted"/>
<organism evidence="3 4">
    <name type="scientific">Segatella copri</name>
    <dbReference type="NCBI Taxonomy" id="165179"/>
    <lineage>
        <taxon>Bacteria</taxon>
        <taxon>Pseudomonadati</taxon>
        <taxon>Bacteroidota</taxon>
        <taxon>Bacteroidia</taxon>
        <taxon>Bacteroidales</taxon>
        <taxon>Prevotellaceae</taxon>
        <taxon>Segatella</taxon>
    </lineage>
</organism>
<name>A0AA91TKB3_9BACT</name>
<dbReference type="PANTHER" id="PTHR42783">
    <property type="entry name" value="GLUTAMATE SYNTHASE [NADPH] SMALL CHAIN"/>
    <property type="match status" value="1"/>
</dbReference>
<dbReference type="PANTHER" id="PTHR42783:SF3">
    <property type="entry name" value="GLUTAMATE SYNTHASE [NADPH] SMALL CHAIN-RELATED"/>
    <property type="match status" value="1"/>
</dbReference>
<evidence type="ECO:0000313" key="4">
    <source>
        <dbReference type="Proteomes" id="UP000215155"/>
    </source>
</evidence>
<dbReference type="InterPro" id="IPR028261">
    <property type="entry name" value="DPD_II"/>
</dbReference>
<reference evidence="3 4" key="1">
    <citation type="submission" date="2017-07" db="EMBL/GenBank/DDBJ databases">
        <title>Draft genome sequence of Prevotella copri isolated from the gut of healthy adult Indian.</title>
        <authorList>
            <person name="Das B."/>
            <person name="Bag S."/>
            <person name="Ghosh T.S."/>
        </authorList>
    </citation>
    <scope>NUCLEOTIDE SEQUENCE [LARGE SCALE GENOMIC DNA]</scope>
    <source>
        <strain evidence="3 4">Indica</strain>
    </source>
</reference>
<evidence type="ECO:0000313" key="3">
    <source>
        <dbReference type="EMBL" id="OXL44465.1"/>
    </source>
</evidence>
<dbReference type="InterPro" id="IPR023753">
    <property type="entry name" value="FAD/NAD-binding_dom"/>
</dbReference>
<feature type="domain" description="Dihydroprymidine dehydrogenase" evidence="2">
    <location>
        <begin position="17"/>
        <end position="123"/>
    </location>
</feature>
<evidence type="ECO:0000259" key="2">
    <source>
        <dbReference type="Pfam" id="PF14691"/>
    </source>
</evidence>
<feature type="domain" description="FAD/NAD(P)-binding" evidence="1">
    <location>
        <begin position="137"/>
        <end position="429"/>
    </location>
</feature>
<accession>A0AA91TKB3</accession>
<dbReference type="SUPFAM" id="SSF51971">
    <property type="entry name" value="Nucleotide-binding domain"/>
    <property type="match status" value="1"/>
</dbReference>
<dbReference type="InterPro" id="IPR009051">
    <property type="entry name" value="Helical_ferredxn"/>
</dbReference>